<protein>
    <submittedName>
        <fullName evidence="1">Uncharacterized protein</fullName>
    </submittedName>
</protein>
<dbReference type="InterPro" id="IPR028082">
    <property type="entry name" value="Peripla_BP_I"/>
</dbReference>
<dbReference type="AlphaFoldDB" id="A0A6C0LR73"/>
<proteinExistence type="predicted"/>
<accession>A0A6C0LR73</accession>
<evidence type="ECO:0000313" key="1">
    <source>
        <dbReference type="EMBL" id="QHU33249.1"/>
    </source>
</evidence>
<name>A0A6C0LR73_9ZZZZ</name>
<dbReference type="SUPFAM" id="SSF53822">
    <property type="entry name" value="Periplasmic binding protein-like I"/>
    <property type="match status" value="1"/>
</dbReference>
<organism evidence="1">
    <name type="scientific">viral metagenome</name>
    <dbReference type="NCBI Taxonomy" id="1070528"/>
    <lineage>
        <taxon>unclassified sequences</taxon>
        <taxon>metagenomes</taxon>
        <taxon>organismal metagenomes</taxon>
    </lineage>
</organism>
<reference evidence="1" key="1">
    <citation type="journal article" date="2020" name="Nature">
        <title>Giant virus diversity and host interactions through global metagenomics.</title>
        <authorList>
            <person name="Schulz F."/>
            <person name="Roux S."/>
            <person name="Paez-Espino D."/>
            <person name="Jungbluth S."/>
            <person name="Walsh D.A."/>
            <person name="Denef V.J."/>
            <person name="McMahon K.D."/>
            <person name="Konstantinidis K.T."/>
            <person name="Eloe-Fadrosh E.A."/>
            <person name="Kyrpides N.C."/>
            <person name="Woyke T."/>
        </authorList>
    </citation>
    <scope>NUCLEOTIDE SEQUENCE</scope>
    <source>
        <strain evidence="1">GVMAG-S-1014582-52</strain>
    </source>
</reference>
<dbReference type="EMBL" id="MN740556">
    <property type="protein sequence ID" value="QHU33249.1"/>
    <property type="molecule type" value="Genomic_DNA"/>
</dbReference>
<sequence>MNRFNIVLIIVSIIIFIYLIRAKNDHHITTMYSSQILSISIVIIGDNYYNNDVNYFVKYLLNKKIIPNGLIRIDFIDGNADSLESLYQQGVRCIIGIITSTMLNQWKQFLNDHIDLIIISTSFNDKITSYDGIIRTSNVNNKDVYKSMYKSKFGAKKIIIIFDTQYNWARKMVDVWNSLAETVIGYTHPNQINYEEIDSKSKVIIILCQPNDTRVILENMSYLDGDILLSDASCFYPLNTISTNVNPNIQWNKIHCISDGMWNMSDYDLSKKIFGTFKSPHIINILHAIELINNSIILEGNITKNSILKTNGSFGRNLLDSNGNPIISNCILASYQFGFWLPNTFGFNIENYVYITHSQKMLKYDPTMYNPK</sequence>